<sequence length="1039" mass="113949">MEYYVSNSGNDTNPGTFERPFRTVSRGARGLVAGDVLNLRNGVHIGPVDVVGVRGSADDPIVIRSYPGEHAYLDGAVRAFRTRANDDDWIPARRVDPDARDDEYVSATVFTGDLVNRGAFLDRNPYTRLLTYSNLNDLRASNETFEPIVDDADPRPGPAATDEDGNPLGHRLPWVYMGPGLFFDQATGRVHIRLAHTHNNVPEVVDYTEETDPRRVPLAISPKDMTTLQVRGSGRLRFENLTVMHGGDNTIVLTGSDHVTFDHVRIRAGTRGVRTGGTTDVVFAHCQFVGGVPTWTFRTDRTAGYRFLDGDEVVANNLSDRTSDTLLLGNPGDRTVEIHHCEFLNGHNVVLSGQEVSFHHNWINNMQDDALALGFDGGTDGAVTSTRIHQNVITRALTAFSFSAHNRTTRWYLYRNLVDLRGRTRGFRPRRPGDAEVWRFGQLHTGAGAALGPHDLFHNTVLCFDQRGQASFLHYRDTDGESPRRSFNNVFVAVNPGPEADIALTFVPPPSFPGPTDGNLYHRFGVATRDPLRYLAYELDGERFRAGTFADLERLRASVLFEQSRRRYRPGYEANSLLAEPGFRRINRTGRPRDDDDLRPADTSPVLGAGVRLPADLGALDPFRPDLDNPDIGCYPRTGDPLDVGVDGCRSFPAAPGAPAIRPRRPTAGVWKPALLHEFLDGDLGNIRALPGELTVLPPGERVIRPTPDPADRGLLTGFGRSVGYRFEQPPGDVIGVDLGVDVLYLPQPGAVVRMPIVSIDDDRLALRVSHENVVVPGTVRTGVTVLVDGDPVDLGVLDVSLQRPTRLRLRWHTHGQLHLFCDGRLRAYEPGVAVGRSVELGGVDVGKYPQVLPSGPRFLVRRVYLKFLRRDDSRRDLDVQVPLYIGCAPPPAGCVAQARRVHEQMRARTQAFMSRFIASTTTSWRGQSPGPFSPASAAAHAAAVDAARAFDTFLGTREPAAADTFSRRIGDFFDSLAADDPAGYAALVAELNGLADGIDPACRQAFQPVRDANAEVLAPLAALFGQAWQRAQAVRGGR</sequence>
<organism evidence="3 4">
    <name type="scientific">Virgisporangium aurantiacum</name>
    <dbReference type="NCBI Taxonomy" id="175570"/>
    <lineage>
        <taxon>Bacteria</taxon>
        <taxon>Bacillati</taxon>
        <taxon>Actinomycetota</taxon>
        <taxon>Actinomycetes</taxon>
        <taxon>Micromonosporales</taxon>
        <taxon>Micromonosporaceae</taxon>
        <taxon>Virgisporangium</taxon>
    </lineage>
</organism>
<dbReference type="AlphaFoldDB" id="A0A8J3Z882"/>
<name>A0A8J3Z882_9ACTN</name>
<dbReference type="Proteomes" id="UP000612585">
    <property type="component" value="Unassembled WGS sequence"/>
</dbReference>
<dbReference type="EMBL" id="BOPG01000045">
    <property type="protein sequence ID" value="GIJ59299.1"/>
    <property type="molecule type" value="Genomic_DNA"/>
</dbReference>
<dbReference type="SUPFAM" id="SSF51126">
    <property type="entry name" value="Pectin lyase-like"/>
    <property type="match status" value="1"/>
</dbReference>
<keyword evidence="4" id="KW-1185">Reference proteome</keyword>
<dbReference type="Pfam" id="PF13229">
    <property type="entry name" value="Beta_helix"/>
    <property type="match status" value="1"/>
</dbReference>
<feature type="region of interest" description="Disordered" evidence="1">
    <location>
        <begin position="147"/>
        <end position="166"/>
    </location>
</feature>
<dbReference type="RefSeq" id="WP_204001194.1">
    <property type="nucleotide sequence ID" value="NZ_BOPG01000045.1"/>
</dbReference>
<accession>A0A8J3Z882</accession>
<proteinExistence type="predicted"/>
<dbReference type="InterPro" id="IPR012334">
    <property type="entry name" value="Pectin_lyas_fold"/>
</dbReference>
<reference evidence="3" key="1">
    <citation type="submission" date="2021-01" db="EMBL/GenBank/DDBJ databases">
        <title>Whole genome shotgun sequence of Virgisporangium aurantiacum NBRC 16421.</title>
        <authorList>
            <person name="Komaki H."/>
            <person name="Tamura T."/>
        </authorList>
    </citation>
    <scope>NUCLEOTIDE SEQUENCE</scope>
    <source>
        <strain evidence="3">NBRC 16421</strain>
    </source>
</reference>
<feature type="compositionally biased region" description="Basic and acidic residues" evidence="1">
    <location>
        <begin position="591"/>
        <end position="600"/>
    </location>
</feature>
<dbReference type="InterPro" id="IPR039448">
    <property type="entry name" value="Beta_helix"/>
</dbReference>
<feature type="region of interest" description="Disordered" evidence="1">
    <location>
        <begin position="586"/>
        <end position="605"/>
    </location>
</feature>
<gene>
    <name evidence="3" type="ORF">Vau01_068150</name>
</gene>
<evidence type="ECO:0000313" key="3">
    <source>
        <dbReference type="EMBL" id="GIJ59299.1"/>
    </source>
</evidence>
<feature type="domain" description="Right handed beta helix" evidence="2">
    <location>
        <begin position="228"/>
        <end position="369"/>
    </location>
</feature>
<dbReference type="Gene3D" id="2.160.20.10">
    <property type="entry name" value="Single-stranded right-handed beta-helix, Pectin lyase-like"/>
    <property type="match status" value="2"/>
</dbReference>
<evidence type="ECO:0000259" key="2">
    <source>
        <dbReference type="Pfam" id="PF13229"/>
    </source>
</evidence>
<protein>
    <recommendedName>
        <fullName evidence="2">Right handed beta helix domain-containing protein</fullName>
    </recommendedName>
</protein>
<dbReference type="InterPro" id="IPR011050">
    <property type="entry name" value="Pectin_lyase_fold/virulence"/>
</dbReference>
<comment type="caution">
    <text evidence="3">The sequence shown here is derived from an EMBL/GenBank/DDBJ whole genome shotgun (WGS) entry which is preliminary data.</text>
</comment>
<evidence type="ECO:0000256" key="1">
    <source>
        <dbReference type="SAM" id="MobiDB-lite"/>
    </source>
</evidence>
<evidence type="ECO:0000313" key="4">
    <source>
        <dbReference type="Proteomes" id="UP000612585"/>
    </source>
</evidence>